<protein>
    <submittedName>
        <fullName evidence="2">Uncharacterized protein</fullName>
    </submittedName>
</protein>
<dbReference type="Proteomes" id="UP000235371">
    <property type="component" value="Unassembled WGS sequence"/>
</dbReference>
<dbReference type="RefSeq" id="XP_024741287.1">
    <property type="nucleotide sequence ID" value="XM_024879510.1"/>
</dbReference>
<accession>A0A2J6TMZ4</accession>
<feature type="region of interest" description="Disordered" evidence="1">
    <location>
        <begin position="51"/>
        <end position="196"/>
    </location>
</feature>
<feature type="compositionally biased region" description="Polar residues" evidence="1">
    <location>
        <begin position="127"/>
        <end position="141"/>
    </location>
</feature>
<feature type="compositionally biased region" description="Basic residues" evidence="1">
    <location>
        <begin position="1"/>
        <end position="10"/>
    </location>
</feature>
<organism evidence="2 3">
    <name type="scientific">Hyaloscypha bicolor E</name>
    <dbReference type="NCBI Taxonomy" id="1095630"/>
    <lineage>
        <taxon>Eukaryota</taxon>
        <taxon>Fungi</taxon>
        <taxon>Dikarya</taxon>
        <taxon>Ascomycota</taxon>
        <taxon>Pezizomycotina</taxon>
        <taxon>Leotiomycetes</taxon>
        <taxon>Helotiales</taxon>
        <taxon>Hyaloscyphaceae</taxon>
        <taxon>Hyaloscypha</taxon>
        <taxon>Hyaloscypha bicolor</taxon>
    </lineage>
</organism>
<sequence length="224" mass="25852">MSSRSKKSSRRSSASTRDQTTSWSEWLWSEERAQWYKYRLDSRGEYQYQYQDPETQQVLGPATAQDNTYNPAYVPATTSGQDPAVDEYQTTPTHAPAEGSYQSSSYSSVPTPAVNSYDEDIYGSTPRPISTTEGYRNNQQYYPVPNDEGYGDDYQTHQTFNQPILEGDESEDSNESYKEVVPRPDPQPGPVSPFHSHRRKFELTESVWWSTWVPKWIESRPRRS</sequence>
<feature type="region of interest" description="Disordered" evidence="1">
    <location>
        <begin position="1"/>
        <end position="23"/>
    </location>
</feature>
<dbReference type="InParanoid" id="A0A2J6TMZ4"/>
<gene>
    <name evidence="2" type="ORF">K444DRAFT_609089</name>
</gene>
<feature type="compositionally biased region" description="Polar residues" evidence="1">
    <location>
        <begin position="51"/>
        <end position="81"/>
    </location>
</feature>
<name>A0A2J6TMZ4_9HELO</name>
<proteinExistence type="predicted"/>
<dbReference type="GeneID" id="36587587"/>
<dbReference type="AlphaFoldDB" id="A0A2J6TMZ4"/>
<evidence type="ECO:0000313" key="2">
    <source>
        <dbReference type="EMBL" id="PMD64383.1"/>
    </source>
</evidence>
<evidence type="ECO:0000256" key="1">
    <source>
        <dbReference type="SAM" id="MobiDB-lite"/>
    </source>
</evidence>
<reference evidence="2 3" key="1">
    <citation type="submission" date="2016-04" db="EMBL/GenBank/DDBJ databases">
        <title>A degradative enzymes factory behind the ericoid mycorrhizal symbiosis.</title>
        <authorList>
            <consortium name="DOE Joint Genome Institute"/>
            <person name="Martino E."/>
            <person name="Morin E."/>
            <person name="Grelet G."/>
            <person name="Kuo A."/>
            <person name="Kohler A."/>
            <person name="Daghino S."/>
            <person name="Barry K."/>
            <person name="Choi C."/>
            <person name="Cichocki N."/>
            <person name="Clum A."/>
            <person name="Copeland A."/>
            <person name="Hainaut M."/>
            <person name="Haridas S."/>
            <person name="Labutti K."/>
            <person name="Lindquist E."/>
            <person name="Lipzen A."/>
            <person name="Khouja H.-R."/>
            <person name="Murat C."/>
            <person name="Ohm R."/>
            <person name="Olson A."/>
            <person name="Spatafora J."/>
            <person name="Veneault-Fourrey C."/>
            <person name="Henrissat B."/>
            <person name="Grigoriev I."/>
            <person name="Martin F."/>
            <person name="Perotto S."/>
        </authorList>
    </citation>
    <scope>NUCLEOTIDE SEQUENCE [LARGE SCALE GENOMIC DNA]</scope>
    <source>
        <strain evidence="2 3">E</strain>
    </source>
</reference>
<evidence type="ECO:0000313" key="3">
    <source>
        <dbReference type="Proteomes" id="UP000235371"/>
    </source>
</evidence>
<keyword evidence="3" id="KW-1185">Reference proteome</keyword>
<dbReference type="EMBL" id="KZ613765">
    <property type="protein sequence ID" value="PMD64383.1"/>
    <property type="molecule type" value="Genomic_DNA"/>
</dbReference>